<accession>A0A401RKL4</accession>
<keyword evidence="2" id="KW-1185">Reference proteome</keyword>
<evidence type="ECO:0000313" key="2">
    <source>
        <dbReference type="Proteomes" id="UP000287033"/>
    </source>
</evidence>
<dbReference type="AlphaFoldDB" id="A0A401RKL4"/>
<protein>
    <submittedName>
        <fullName evidence="1">Uncharacterized protein</fullName>
    </submittedName>
</protein>
<organism evidence="1 2">
    <name type="scientific">Chiloscyllium punctatum</name>
    <name type="common">Brownbanded bambooshark</name>
    <name type="synonym">Hemiscyllium punctatum</name>
    <dbReference type="NCBI Taxonomy" id="137246"/>
    <lineage>
        <taxon>Eukaryota</taxon>
        <taxon>Metazoa</taxon>
        <taxon>Chordata</taxon>
        <taxon>Craniata</taxon>
        <taxon>Vertebrata</taxon>
        <taxon>Chondrichthyes</taxon>
        <taxon>Elasmobranchii</taxon>
        <taxon>Galeomorphii</taxon>
        <taxon>Galeoidea</taxon>
        <taxon>Orectolobiformes</taxon>
        <taxon>Hemiscylliidae</taxon>
        <taxon>Chiloscyllium</taxon>
    </lineage>
</organism>
<dbReference type="EMBL" id="BEZZ01007433">
    <property type="protein sequence ID" value="GCC18683.1"/>
    <property type="molecule type" value="Genomic_DNA"/>
</dbReference>
<dbReference type="Proteomes" id="UP000287033">
    <property type="component" value="Unassembled WGS sequence"/>
</dbReference>
<evidence type="ECO:0000313" key="1">
    <source>
        <dbReference type="EMBL" id="GCC18683.1"/>
    </source>
</evidence>
<reference evidence="1 2" key="1">
    <citation type="journal article" date="2018" name="Nat. Ecol. Evol.">
        <title>Shark genomes provide insights into elasmobranch evolution and the origin of vertebrates.</title>
        <authorList>
            <person name="Hara Y"/>
            <person name="Yamaguchi K"/>
            <person name="Onimaru K"/>
            <person name="Kadota M"/>
            <person name="Koyanagi M"/>
            <person name="Keeley SD"/>
            <person name="Tatsumi K"/>
            <person name="Tanaka K"/>
            <person name="Motone F"/>
            <person name="Kageyama Y"/>
            <person name="Nozu R"/>
            <person name="Adachi N"/>
            <person name="Nishimura O"/>
            <person name="Nakagawa R"/>
            <person name="Tanegashima C"/>
            <person name="Kiyatake I"/>
            <person name="Matsumoto R"/>
            <person name="Murakumo K"/>
            <person name="Nishida K"/>
            <person name="Terakita A"/>
            <person name="Kuratani S"/>
            <person name="Sato K"/>
            <person name="Hyodo S Kuraku.S."/>
        </authorList>
    </citation>
    <scope>NUCLEOTIDE SEQUENCE [LARGE SCALE GENOMIC DNA]</scope>
</reference>
<proteinExistence type="predicted"/>
<feature type="non-terminal residue" evidence="1">
    <location>
        <position position="1"/>
    </location>
</feature>
<gene>
    <name evidence="1" type="ORF">chiPu_0022379</name>
</gene>
<comment type="caution">
    <text evidence="1">The sequence shown here is derived from an EMBL/GenBank/DDBJ whole genome shotgun (WGS) entry which is preliminary data.</text>
</comment>
<sequence length="74" mass="7941">NNQATACLICLMTSQDSFDSLQCTNWCPVNGRLCDADGKKIIDHGTMCTSPVRQQQNCNGAFASLLACSQIAVD</sequence>
<name>A0A401RKL4_CHIPU</name>